<name>A0A1D7QEW5_9SPHI</name>
<evidence type="ECO:0000313" key="1">
    <source>
        <dbReference type="EMBL" id="AOM77246.1"/>
    </source>
</evidence>
<proteinExistence type="predicted"/>
<dbReference type="Proteomes" id="UP000094313">
    <property type="component" value="Chromosome"/>
</dbReference>
<sequence>MKKIFLYLLLIPLIFSCKKDEIADEQRPDYRLTEALAKYNDLLSGSANGWKGHLFPAAGGGYGFLFNFNGKNRVEMLADIDDLSGSNFFESSYRLKATTLPSIYFDTYSYLHLLADPDPGVNGGQPGWGLYSDFEFSILESSADTIKLKGNLNGSTLILVKASAAEAAAYKAGHLNVLKKDVADYLNANSFNYIETAKHNTIAFNLSLNSKKLILSYDSVGGLKTKSVGFAFSGMNDLILSENVNIENLAFNKIRISDDKGSLSVMNKDQIIPVQVSNEPLFSFDQMLGIQFSNVVLPFEEEVPGTGSDYNTIRSSVLLNARNSLSPGSTFPELLISFNTIEKTMILDLIIVQESQVFHARYAFYYTKKGDSYAFEYVGAIDGNATYLETALKPFIDRITLGAFKFDYVNGQANLMGSGTNSVKPDFKFIGYLR</sequence>
<evidence type="ECO:0000313" key="2">
    <source>
        <dbReference type="Proteomes" id="UP000094313"/>
    </source>
</evidence>
<protein>
    <recommendedName>
        <fullName evidence="3">DUF4302 domain-containing protein</fullName>
    </recommendedName>
</protein>
<dbReference type="EMBL" id="CP017141">
    <property type="protein sequence ID" value="AOM77246.1"/>
    <property type="molecule type" value="Genomic_DNA"/>
</dbReference>
<dbReference type="KEGG" id="psty:BFS30_08775"/>
<dbReference type="PROSITE" id="PS51257">
    <property type="entry name" value="PROKAR_LIPOPROTEIN"/>
    <property type="match status" value="1"/>
</dbReference>
<dbReference type="Pfam" id="PF14135">
    <property type="entry name" value="DUF4302"/>
    <property type="match status" value="1"/>
</dbReference>
<keyword evidence="2" id="KW-1185">Reference proteome</keyword>
<organism evidence="1 2">
    <name type="scientific">Pedobacter steynii</name>
    <dbReference type="NCBI Taxonomy" id="430522"/>
    <lineage>
        <taxon>Bacteria</taxon>
        <taxon>Pseudomonadati</taxon>
        <taxon>Bacteroidota</taxon>
        <taxon>Sphingobacteriia</taxon>
        <taxon>Sphingobacteriales</taxon>
        <taxon>Sphingobacteriaceae</taxon>
        <taxon>Pedobacter</taxon>
    </lineage>
</organism>
<dbReference type="InterPro" id="IPR025396">
    <property type="entry name" value="DUF4302"/>
</dbReference>
<gene>
    <name evidence="1" type="ORF">BFS30_08775</name>
</gene>
<dbReference type="RefSeq" id="WP_069378937.1">
    <property type="nucleotide sequence ID" value="NZ_CP017141.1"/>
</dbReference>
<dbReference type="AlphaFoldDB" id="A0A1D7QEW5"/>
<dbReference type="OrthoDB" id="707849at2"/>
<reference evidence="1 2" key="1">
    <citation type="submission" date="2016-08" db="EMBL/GenBank/DDBJ databases">
        <authorList>
            <person name="Seilhamer J.J."/>
        </authorList>
    </citation>
    <scope>NUCLEOTIDE SEQUENCE [LARGE SCALE GENOMIC DNA]</scope>
    <source>
        <strain evidence="1 2">DX4</strain>
    </source>
</reference>
<evidence type="ECO:0008006" key="3">
    <source>
        <dbReference type="Google" id="ProtNLM"/>
    </source>
</evidence>
<accession>A0A1D7QEW5</accession>